<dbReference type="EMBL" id="JACSPU010000005">
    <property type="protein sequence ID" value="MBD8016087.1"/>
    <property type="molecule type" value="Genomic_DNA"/>
</dbReference>
<evidence type="ECO:0008006" key="4">
    <source>
        <dbReference type="Google" id="ProtNLM"/>
    </source>
</evidence>
<comment type="caution">
    <text evidence="2">The sequence shown here is derived from an EMBL/GenBank/DDBJ whole genome shotgun (WGS) entry which is preliminary data.</text>
</comment>
<evidence type="ECO:0000313" key="2">
    <source>
        <dbReference type="EMBL" id="MBD8016087.1"/>
    </source>
</evidence>
<evidence type="ECO:0000313" key="3">
    <source>
        <dbReference type="Proteomes" id="UP000658980"/>
    </source>
</evidence>
<accession>A0ABR8WGF8</accession>
<sequence length="77" mass="8693">MNKSLKATLIASLCICAVLAGCSSNMHGLSNEEYRLVDKYIDADEMVEELQLSGYSEEEIEKELRAALDQINYEMEE</sequence>
<proteinExistence type="predicted"/>
<reference evidence="2 3" key="1">
    <citation type="submission" date="2020-08" db="EMBL/GenBank/DDBJ databases">
        <title>A Genomic Blueprint of the Chicken Gut Microbiome.</title>
        <authorList>
            <person name="Gilroy R."/>
            <person name="Ravi A."/>
            <person name="Getino M."/>
            <person name="Pursley I."/>
            <person name="Horton D.L."/>
            <person name="Alikhan N.-F."/>
            <person name="Baker D."/>
            <person name="Gharbi K."/>
            <person name="Hall N."/>
            <person name="Watson M."/>
            <person name="Adriaenssens E.M."/>
            <person name="Foster-Nyarko E."/>
            <person name="Jarju S."/>
            <person name="Secka A."/>
            <person name="Antonio M."/>
            <person name="Oren A."/>
            <person name="Chaudhuri R."/>
            <person name="La Ragione R.M."/>
            <person name="Hildebrand F."/>
            <person name="Pallen M.J."/>
        </authorList>
    </citation>
    <scope>NUCLEOTIDE SEQUENCE [LARGE SCALE GENOMIC DNA]</scope>
    <source>
        <strain evidence="2 3">Sa1BUA13</strain>
    </source>
</reference>
<keyword evidence="1" id="KW-0732">Signal</keyword>
<name>A0ABR8WGF8_9BACL</name>
<protein>
    <recommendedName>
        <fullName evidence="4">Lipoprotein</fullName>
    </recommendedName>
</protein>
<feature type="chain" id="PRO_5046781248" description="Lipoprotein" evidence="1">
    <location>
        <begin position="21"/>
        <end position="77"/>
    </location>
</feature>
<evidence type="ECO:0000256" key="1">
    <source>
        <dbReference type="SAM" id="SignalP"/>
    </source>
</evidence>
<gene>
    <name evidence="2" type="ORF">H9630_14750</name>
</gene>
<keyword evidence="3" id="KW-1185">Reference proteome</keyword>
<dbReference type="RefSeq" id="WP_191716258.1">
    <property type="nucleotide sequence ID" value="NZ_JACSPU010000005.1"/>
</dbReference>
<dbReference type="PROSITE" id="PS51257">
    <property type="entry name" value="PROKAR_LIPOPROTEIN"/>
    <property type="match status" value="1"/>
</dbReference>
<organism evidence="2 3">
    <name type="scientific">Planococcus wigleyi</name>
    <dbReference type="NCBI Taxonomy" id="2762216"/>
    <lineage>
        <taxon>Bacteria</taxon>
        <taxon>Bacillati</taxon>
        <taxon>Bacillota</taxon>
        <taxon>Bacilli</taxon>
        <taxon>Bacillales</taxon>
        <taxon>Caryophanaceae</taxon>
        <taxon>Planococcus</taxon>
    </lineage>
</organism>
<feature type="signal peptide" evidence="1">
    <location>
        <begin position="1"/>
        <end position="20"/>
    </location>
</feature>
<dbReference type="Proteomes" id="UP000658980">
    <property type="component" value="Unassembled WGS sequence"/>
</dbReference>